<comment type="pathway">
    <text evidence="1">Cofactor biosynthesis; thiamine diphosphate biosynthesis.</text>
</comment>
<gene>
    <name evidence="3" type="ORF">SAMN05216276_100335</name>
</gene>
<evidence type="ECO:0000259" key="2">
    <source>
        <dbReference type="Pfam" id="PF03070"/>
    </source>
</evidence>
<organism evidence="3 4">
    <name type="scientific">Streptosporangium subroseum</name>
    <dbReference type="NCBI Taxonomy" id="106412"/>
    <lineage>
        <taxon>Bacteria</taxon>
        <taxon>Bacillati</taxon>
        <taxon>Actinomycetota</taxon>
        <taxon>Actinomycetes</taxon>
        <taxon>Streptosporangiales</taxon>
        <taxon>Streptosporangiaceae</taxon>
        <taxon>Streptosporangium</taxon>
    </lineage>
</organism>
<dbReference type="SUPFAM" id="SSF48613">
    <property type="entry name" value="Heme oxygenase-like"/>
    <property type="match status" value="1"/>
</dbReference>
<name>A0A239B8D4_9ACTN</name>
<evidence type="ECO:0000313" key="4">
    <source>
        <dbReference type="Proteomes" id="UP000198282"/>
    </source>
</evidence>
<dbReference type="OrthoDB" id="34166at2"/>
<reference evidence="3 4" key="1">
    <citation type="submission" date="2017-06" db="EMBL/GenBank/DDBJ databases">
        <authorList>
            <person name="Kim H.J."/>
            <person name="Triplett B.A."/>
        </authorList>
    </citation>
    <scope>NUCLEOTIDE SEQUENCE [LARGE SCALE GENOMIC DNA]</scope>
    <source>
        <strain evidence="3 4">CGMCC 4.2132</strain>
    </source>
</reference>
<dbReference type="InterPro" id="IPR050967">
    <property type="entry name" value="Thiamine_Salvage_TenA"/>
</dbReference>
<dbReference type="InterPro" id="IPR004305">
    <property type="entry name" value="Thiaminase-2/PQQC"/>
</dbReference>
<evidence type="ECO:0000313" key="3">
    <source>
        <dbReference type="EMBL" id="SNS04170.1"/>
    </source>
</evidence>
<protein>
    <submittedName>
        <fullName evidence="3">Thiaminase /4-amino-5-aminomethyl-2-methylpyrimidine deaminase</fullName>
    </submittedName>
</protein>
<dbReference type="Proteomes" id="UP000198282">
    <property type="component" value="Unassembled WGS sequence"/>
</dbReference>
<proteinExistence type="predicted"/>
<accession>A0A239B8D4</accession>
<sequence>MFCDDVWARSATLLQAIHQHPFNAALGEGTLDHRRFAFYIVQDARYLEAFSKALATASVRAGDSQEAAFWSRSAHAALDAERTLHEGYIEEYGLTAADLSGIRTSPTCLGYSSFLQAVALAAPYPVLVAAVLPCFWVYQDVGAALLKQTGDIADHPYRAWISTYADPDFAKSVEQAKEITDRLAATADDATRAAMTEAFVQATEYEWMFWDSAWHREAWPTAQWLPND</sequence>
<dbReference type="Pfam" id="PF03070">
    <property type="entry name" value="TENA_THI-4"/>
    <property type="match status" value="1"/>
</dbReference>
<dbReference type="Gene3D" id="1.20.910.10">
    <property type="entry name" value="Heme oxygenase-like"/>
    <property type="match status" value="1"/>
</dbReference>
<dbReference type="EMBL" id="FZOD01000003">
    <property type="protein sequence ID" value="SNS04170.1"/>
    <property type="molecule type" value="Genomic_DNA"/>
</dbReference>
<dbReference type="PANTHER" id="PTHR43198:SF2">
    <property type="entry name" value="SI:CH1073-67J19.1-RELATED"/>
    <property type="match status" value="1"/>
</dbReference>
<dbReference type="AlphaFoldDB" id="A0A239B8D4"/>
<feature type="domain" description="Thiaminase-2/PQQC" evidence="2">
    <location>
        <begin position="13"/>
        <end position="214"/>
    </location>
</feature>
<dbReference type="GO" id="GO:0005829">
    <property type="term" value="C:cytosol"/>
    <property type="evidence" value="ECO:0007669"/>
    <property type="project" value="TreeGrafter"/>
</dbReference>
<dbReference type="PANTHER" id="PTHR43198">
    <property type="entry name" value="BIFUNCTIONAL TH2 PROTEIN"/>
    <property type="match status" value="1"/>
</dbReference>
<evidence type="ECO:0000256" key="1">
    <source>
        <dbReference type="ARBA" id="ARBA00004948"/>
    </source>
</evidence>
<dbReference type="InterPro" id="IPR016084">
    <property type="entry name" value="Haem_Oase-like_multi-hlx"/>
</dbReference>
<keyword evidence="4" id="KW-1185">Reference proteome</keyword>
<dbReference type="CDD" id="cd19365">
    <property type="entry name" value="TenA_C-like"/>
    <property type="match status" value="1"/>
</dbReference>
<dbReference type="RefSeq" id="WP_089205762.1">
    <property type="nucleotide sequence ID" value="NZ_FZOD01000003.1"/>
</dbReference>